<feature type="region of interest" description="Disordered" evidence="1">
    <location>
        <begin position="1"/>
        <end position="76"/>
    </location>
</feature>
<feature type="compositionally biased region" description="Basic and acidic residues" evidence="1">
    <location>
        <begin position="34"/>
        <end position="43"/>
    </location>
</feature>
<comment type="caution">
    <text evidence="2">The sequence shown here is derived from an EMBL/GenBank/DDBJ whole genome shotgun (WGS) entry which is preliminary data.</text>
</comment>
<name>A0A8H7PV35_MORIS</name>
<sequence>MLDPHDHSDFFADDDSDNEVGTESATPNNYTSNDLEKELRDILGDEYDEAANVEVEDVDEQKPSTRSPTSGAEQKDELMRFIAQKEARIHALKEELASQEEDLALLKETWTRVMAPTHSPVGMDRTGSPLSMTATSRNEAQAKEDYLAQASKAAYDNLSKSVFSIFSSTQKALESENFQQTKQRAMSLSKDAMDTVQGRLRTVTESESFQSRKQTAFQVMESMVTKTADVIDRQLQLLEESLDDPSSRPAIARSNTTGSIRDRPAQSP</sequence>
<proteinExistence type="predicted"/>
<feature type="compositionally biased region" description="Basic and acidic residues" evidence="1">
    <location>
        <begin position="1"/>
        <end position="10"/>
    </location>
</feature>
<feature type="compositionally biased region" description="Acidic residues" evidence="1">
    <location>
        <begin position="11"/>
        <end position="20"/>
    </location>
</feature>
<reference evidence="2" key="1">
    <citation type="submission" date="2020-12" db="EMBL/GenBank/DDBJ databases">
        <title>Metabolic potential, ecology and presence of endohyphal bacteria is reflected in genomic diversity of Mucoromycotina.</title>
        <authorList>
            <person name="Muszewska A."/>
            <person name="Okrasinska A."/>
            <person name="Steczkiewicz K."/>
            <person name="Drgas O."/>
            <person name="Orlowska M."/>
            <person name="Perlinska-Lenart U."/>
            <person name="Aleksandrzak-Piekarczyk T."/>
            <person name="Szatraj K."/>
            <person name="Zielenkiewicz U."/>
            <person name="Pilsyk S."/>
            <person name="Malc E."/>
            <person name="Mieczkowski P."/>
            <person name="Kruszewska J.S."/>
            <person name="Biernat P."/>
            <person name="Pawlowska J."/>
        </authorList>
    </citation>
    <scope>NUCLEOTIDE SEQUENCE</scope>
    <source>
        <strain evidence="2">WA0000067209</strain>
    </source>
</reference>
<feature type="region of interest" description="Disordered" evidence="1">
    <location>
        <begin position="239"/>
        <end position="268"/>
    </location>
</feature>
<feature type="compositionally biased region" description="Acidic residues" evidence="1">
    <location>
        <begin position="44"/>
        <end position="59"/>
    </location>
</feature>
<protein>
    <submittedName>
        <fullName evidence="2">Uncharacterized protein</fullName>
    </submittedName>
</protein>
<keyword evidence="3" id="KW-1185">Reference proteome</keyword>
<dbReference type="AlphaFoldDB" id="A0A8H7PV35"/>
<gene>
    <name evidence="2" type="ORF">INT43_004089</name>
</gene>
<feature type="compositionally biased region" description="Polar residues" evidence="1">
    <location>
        <begin position="21"/>
        <end position="33"/>
    </location>
</feature>
<dbReference type="Proteomes" id="UP000654370">
    <property type="component" value="Unassembled WGS sequence"/>
</dbReference>
<evidence type="ECO:0000313" key="2">
    <source>
        <dbReference type="EMBL" id="KAG2180300.1"/>
    </source>
</evidence>
<organism evidence="2 3">
    <name type="scientific">Mortierella isabellina</name>
    <name type="common">Filamentous fungus</name>
    <name type="synonym">Umbelopsis isabellina</name>
    <dbReference type="NCBI Taxonomy" id="91625"/>
    <lineage>
        <taxon>Eukaryota</taxon>
        <taxon>Fungi</taxon>
        <taxon>Fungi incertae sedis</taxon>
        <taxon>Mucoromycota</taxon>
        <taxon>Mucoromycotina</taxon>
        <taxon>Umbelopsidomycetes</taxon>
        <taxon>Umbelopsidales</taxon>
        <taxon>Umbelopsidaceae</taxon>
        <taxon>Umbelopsis</taxon>
    </lineage>
</organism>
<evidence type="ECO:0000256" key="1">
    <source>
        <dbReference type="SAM" id="MobiDB-lite"/>
    </source>
</evidence>
<dbReference type="EMBL" id="JAEPQZ010000006">
    <property type="protein sequence ID" value="KAG2180300.1"/>
    <property type="molecule type" value="Genomic_DNA"/>
</dbReference>
<evidence type="ECO:0000313" key="3">
    <source>
        <dbReference type="Proteomes" id="UP000654370"/>
    </source>
</evidence>
<accession>A0A8H7PV35</accession>
<dbReference type="OrthoDB" id="2405217at2759"/>